<gene>
    <name evidence="3" type="ORF">EGW08_009797</name>
</gene>
<feature type="compositionally biased region" description="Basic and acidic residues" evidence="2">
    <location>
        <begin position="97"/>
        <end position="106"/>
    </location>
</feature>
<keyword evidence="1" id="KW-0175">Coiled coil</keyword>
<evidence type="ECO:0000313" key="4">
    <source>
        <dbReference type="Proteomes" id="UP000271974"/>
    </source>
</evidence>
<sequence length="564" mass="59211">MGLLNVLSNLFSRRRRNNVADPDAENNNETSSRDAVSEDSIGGDGEIIAEADITTERETGEGDTEAGPGTGPSGDKQQKDLPQDALSGETASEMDESERRKEEREALQSLDEALGKDAISEGGSSIMEPAPSTPALPHQEKTEGASADSKAAGGAETPEQVSSEATAAENLKPSTLEVIDENEKVENKTTGEPLKENAPPSTLLKQNSDENSPEGGVDPTPVTDNVEQKVNENISEAAGEPILAEEFRGVRLKSDDNSSLGEISVDPRLDTGTSLDDLVPPESPMGMDALEGAGSDEDSDYPEERQLPSMGQKAGYGQYSTFLTGKKYQATPRAGDVLFRKSVHNSGKEASSLEMVISSKMAADTQEELVSALDKVRTLQSKVTDVEKDVSEAQTYAFDARKEAMEAKEEAIKAKQQAAEAMEEALEAKKDAVQKRQDIQSISLGTATASAASISQLTDNVLVQNSASPGSGSEDSLGFVPSVTPNITGLSSAAASSGPDIAQIVPTSMDRVSSLSSEASASVSSAAAERLKAVENESRSIAREGSALADRVGDGLQDVRNAAT</sequence>
<evidence type="ECO:0000256" key="1">
    <source>
        <dbReference type="SAM" id="Coils"/>
    </source>
</evidence>
<reference evidence="3 4" key="1">
    <citation type="submission" date="2019-01" db="EMBL/GenBank/DDBJ databases">
        <title>A draft genome assembly of the solar-powered sea slug Elysia chlorotica.</title>
        <authorList>
            <person name="Cai H."/>
            <person name="Li Q."/>
            <person name="Fang X."/>
            <person name="Li J."/>
            <person name="Curtis N.E."/>
            <person name="Altenburger A."/>
            <person name="Shibata T."/>
            <person name="Feng M."/>
            <person name="Maeda T."/>
            <person name="Schwartz J.A."/>
            <person name="Shigenobu S."/>
            <person name="Lundholm N."/>
            <person name="Nishiyama T."/>
            <person name="Yang H."/>
            <person name="Hasebe M."/>
            <person name="Li S."/>
            <person name="Pierce S.K."/>
            <person name="Wang J."/>
        </authorList>
    </citation>
    <scope>NUCLEOTIDE SEQUENCE [LARGE SCALE GENOMIC DNA]</scope>
    <source>
        <strain evidence="3">EC2010</strain>
        <tissue evidence="3">Whole organism of an adult</tissue>
    </source>
</reference>
<feature type="non-terminal residue" evidence="3">
    <location>
        <position position="564"/>
    </location>
</feature>
<feature type="region of interest" description="Disordered" evidence="2">
    <location>
        <begin position="255"/>
        <end position="314"/>
    </location>
</feature>
<keyword evidence="4" id="KW-1185">Reference proteome</keyword>
<proteinExistence type="predicted"/>
<dbReference type="OrthoDB" id="10562474at2759"/>
<feature type="compositionally biased region" description="Basic and acidic residues" evidence="2">
    <location>
        <begin position="181"/>
        <end position="195"/>
    </location>
</feature>
<feature type="compositionally biased region" description="Low complexity" evidence="2">
    <location>
        <begin position="144"/>
        <end position="155"/>
    </location>
</feature>
<dbReference type="AlphaFoldDB" id="A0A3S1BFF0"/>
<dbReference type="Proteomes" id="UP000271974">
    <property type="component" value="Unassembled WGS sequence"/>
</dbReference>
<feature type="compositionally biased region" description="Polar residues" evidence="2">
    <location>
        <begin position="199"/>
        <end position="210"/>
    </location>
</feature>
<organism evidence="3 4">
    <name type="scientific">Elysia chlorotica</name>
    <name type="common">Eastern emerald elysia</name>
    <name type="synonym">Sea slug</name>
    <dbReference type="NCBI Taxonomy" id="188477"/>
    <lineage>
        <taxon>Eukaryota</taxon>
        <taxon>Metazoa</taxon>
        <taxon>Spiralia</taxon>
        <taxon>Lophotrochozoa</taxon>
        <taxon>Mollusca</taxon>
        <taxon>Gastropoda</taxon>
        <taxon>Heterobranchia</taxon>
        <taxon>Euthyneura</taxon>
        <taxon>Panpulmonata</taxon>
        <taxon>Sacoglossa</taxon>
        <taxon>Placobranchoidea</taxon>
        <taxon>Plakobranchidae</taxon>
        <taxon>Elysia</taxon>
    </lineage>
</organism>
<feature type="region of interest" description="Disordered" evidence="2">
    <location>
        <begin position="10"/>
        <end position="228"/>
    </location>
</feature>
<accession>A0A3S1BFF0</accession>
<evidence type="ECO:0000256" key="2">
    <source>
        <dbReference type="SAM" id="MobiDB-lite"/>
    </source>
</evidence>
<comment type="caution">
    <text evidence="3">The sequence shown here is derived from an EMBL/GenBank/DDBJ whole genome shotgun (WGS) entry which is preliminary data.</text>
</comment>
<name>A0A3S1BFF0_ELYCH</name>
<protein>
    <submittedName>
        <fullName evidence="3">Uncharacterized protein</fullName>
    </submittedName>
</protein>
<evidence type="ECO:0000313" key="3">
    <source>
        <dbReference type="EMBL" id="RUS82451.1"/>
    </source>
</evidence>
<dbReference type="EMBL" id="RQTK01000286">
    <property type="protein sequence ID" value="RUS82451.1"/>
    <property type="molecule type" value="Genomic_DNA"/>
</dbReference>
<feature type="coiled-coil region" evidence="1">
    <location>
        <begin position="362"/>
        <end position="438"/>
    </location>
</feature>